<keyword evidence="6" id="KW-0378">Hydrolase</keyword>
<evidence type="ECO:0000313" key="11">
    <source>
        <dbReference type="EMBL" id="CAH3120707.1"/>
    </source>
</evidence>
<dbReference type="GO" id="GO:0007165">
    <property type="term" value="P:signal transduction"/>
    <property type="evidence" value="ECO:0007669"/>
    <property type="project" value="InterPro"/>
</dbReference>
<evidence type="ECO:0000313" key="12">
    <source>
        <dbReference type="Proteomes" id="UP001159428"/>
    </source>
</evidence>
<keyword evidence="7" id="KW-0443">Lipid metabolism</keyword>
<dbReference type="Pfam" id="PF00620">
    <property type="entry name" value="RhoGAP"/>
    <property type="match status" value="1"/>
</dbReference>
<dbReference type="GO" id="GO:0030670">
    <property type="term" value="C:phagocytic vesicle membrane"/>
    <property type="evidence" value="ECO:0007669"/>
    <property type="project" value="UniProtKB-SubCell"/>
</dbReference>
<evidence type="ECO:0000259" key="10">
    <source>
        <dbReference type="PROSITE" id="PS50238"/>
    </source>
</evidence>
<sequence length="825" mass="93878">MVRFQILTDDQTRLLFEVKKDTHGNMFLRELNKAIAAYRQRAHLVGMPEFEWLKRYQELTGRKSFSNRDGWPWSHIEEASSNGPELVTATESKVDEGSLDAFGMPGFSPSPTIHPSFSSASLTASDEVDKGMANSPALTRRSILPTSIGARDGFIRLHMARREEEYTHVKTLKIFVGSWNVNGQYPAEDVTPWLAVDKDPPDVFCLGFQELDLSAETLLKNVTPREDEWLKISEKGLPHKAKYTKVKTIRLVGILLVVFVKNEHLRYVSKVEAETVATGIMGLMGNKGGVAIRMQIHNTSICFVNSHLAAHTEEFERRNQDYRDILNKLEFNGADGSLYITDHDAVFWLGDLNYRISEMDSDLVRRLADTGKYDELLENDQLIKQRSEKKCFNGFKEGKIKFKPTYKYDPGTDNWDTSEKGRAPAWCDRILWRGSRVKQLEYRSHNLLKISDHKPVSSLFEVGVKVVNGEQERQVMEDVIRSLDRHENDNLPQVKLSTAEIIFKDIQFLERQTATLEVENIGQVPAQFAFIAKLDETRYCKPWLSVKPPLGIISKGSTLQVRLTVHVDKESAGAMNSGDEKLEDILVLHLEGGKDFFVSVSGNYLPSVFGSSIEALVRMYGPIREVPVATLVDLEHINTSNPSTLSDNQPLDIPKELWLLTDHLYTHGMRKENLLKQSGFEKDLEEIRTHLDCCRGGKLPGSVYSIAEALLIFLEALPEPVIPYAFYQRALECCNNYMLCKQVIFQIPKSHRNVFTYISAFLRELLRNSNENKLDAKTLATLFGTLFLRAPRNKEAGLSRRSVNQLTQKKARFMYNFLINEFGPD</sequence>
<dbReference type="Gene3D" id="2.30.29.110">
    <property type="match status" value="1"/>
</dbReference>
<feature type="domain" description="Rho-GAP" evidence="10">
    <location>
        <begin position="632"/>
        <end position="814"/>
    </location>
</feature>
<dbReference type="InterPro" id="IPR046985">
    <property type="entry name" value="IP5"/>
</dbReference>
<dbReference type="EMBL" id="CALNXJ010000018">
    <property type="protein sequence ID" value="CAH3120707.1"/>
    <property type="molecule type" value="Genomic_DNA"/>
</dbReference>
<dbReference type="InterPro" id="IPR000300">
    <property type="entry name" value="IPPc"/>
</dbReference>
<keyword evidence="5" id="KW-0967">Endosome</keyword>
<organism evidence="11 12">
    <name type="scientific">Pocillopora meandrina</name>
    <dbReference type="NCBI Taxonomy" id="46732"/>
    <lineage>
        <taxon>Eukaryota</taxon>
        <taxon>Metazoa</taxon>
        <taxon>Cnidaria</taxon>
        <taxon>Anthozoa</taxon>
        <taxon>Hexacorallia</taxon>
        <taxon>Scleractinia</taxon>
        <taxon>Astrocoeniina</taxon>
        <taxon>Pocilloporidae</taxon>
        <taxon>Pocillopora</taxon>
    </lineage>
</organism>
<dbReference type="CDD" id="cd09093">
    <property type="entry name" value="INPP5c_INPP5B"/>
    <property type="match status" value="1"/>
</dbReference>
<dbReference type="InterPro" id="IPR013783">
    <property type="entry name" value="Ig-like_fold"/>
</dbReference>
<proteinExistence type="inferred from homology"/>
<dbReference type="SMART" id="SM00324">
    <property type="entry name" value="RhoGAP"/>
    <property type="match status" value="1"/>
</dbReference>
<dbReference type="Pfam" id="PF21310">
    <property type="entry name" value="OCRL-like_ASH"/>
    <property type="match status" value="1"/>
</dbReference>
<dbReference type="Proteomes" id="UP001159428">
    <property type="component" value="Unassembled WGS sequence"/>
</dbReference>
<comment type="subcellular location">
    <subcellularLocation>
        <location evidence="2">Cytoplasmic vesicle</location>
        <location evidence="2">Phagosome membrane</location>
    </subcellularLocation>
    <subcellularLocation>
        <location evidence="1">Early endosome membrane</location>
    </subcellularLocation>
</comment>
<accession>A0AAU9WNV5</accession>
<evidence type="ECO:0000256" key="4">
    <source>
        <dbReference type="ARBA" id="ARBA00013044"/>
    </source>
</evidence>
<dbReference type="InterPro" id="IPR000198">
    <property type="entry name" value="RhoGAP_dom"/>
</dbReference>
<protein>
    <recommendedName>
        <fullName evidence="4">phosphoinositide 5-phosphatase</fullName>
        <ecNumber evidence="4">3.1.3.36</ecNumber>
    </recommendedName>
</protein>
<evidence type="ECO:0000256" key="8">
    <source>
        <dbReference type="ARBA" id="ARBA00023136"/>
    </source>
</evidence>
<dbReference type="EC" id="3.1.3.36" evidence="4"/>
<dbReference type="InterPro" id="IPR047078">
    <property type="entry name" value="RhoGAP_OCRL1"/>
</dbReference>
<dbReference type="Pfam" id="PF22669">
    <property type="entry name" value="Exo_endo_phos2"/>
    <property type="match status" value="1"/>
</dbReference>
<dbReference type="PANTHER" id="PTHR11200:SF300">
    <property type="entry name" value="TYPE II INOSITOL 1,4,5-TRISPHOSPHATE 5-PHOSPHATASE"/>
    <property type="match status" value="1"/>
</dbReference>
<dbReference type="AlphaFoldDB" id="A0AAU9WNV5"/>
<dbReference type="GO" id="GO:0046856">
    <property type="term" value="P:phosphatidylinositol dephosphorylation"/>
    <property type="evidence" value="ECO:0007669"/>
    <property type="project" value="InterPro"/>
</dbReference>
<keyword evidence="12" id="KW-1185">Reference proteome</keyword>
<evidence type="ECO:0000256" key="5">
    <source>
        <dbReference type="ARBA" id="ARBA00022753"/>
    </source>
</evidence>
<dbReference type="SUPFAM" id="SSF56219">
    <property type="entry name" value="DNase I-like"/>
    <property type="match status" value="1"/>
</dbReference>
<dbReference type="GO" id="GO:0004439">
    <property type="term" value="F:phosphatidylinositol-4,5-bisphosphate 5-phosphatase activity"/>
    <property type="evidence" value="ECO:0007669"/>
    <property type="project" value="UniProtKB-EC"/>
</dbReference>
<dbReference type="Gene3D" id="3.60.10.10">
    <property type="entry name" value="Endonuclease/exonuclease/phosphatase"/>
    <property type="match status" value="1"/>
</dbReference>
<dbReference type="FunFam" id="2.60.40.10:FF:000132">
    <property type="entry name" value="Inositol polyphosphate 5-phosphatase OCRL-1 isoform b"/>
    <property type="match status" value="1"/>
</dbReference>
<dbReference type="Gene3D" id="1.10.555.10">
    <property type="entry name" value="Rho GTPase activation protein"/>
    <property type="match status" value="1"/>
</dbReference>
<evidence type="ECO:0000256" key="7">
    <source>
        <dbReference type="ARBA" id="ARBA00023098"/>
    </source>
</evidence>
<evidence type="ECO:0000256" key="1">
    <source>
        <dbReference type="ARBA" id="ARBA00004146"/>
    </source>
</evidence>
<dbReference type="FunFam" id="1.10.555.10:FF:000012">
    <property type="entry name" value="Putative inositol polyphosphate 5-phosphatase OCRL-1"/>
    <property type="match status" value="1"/>
</dbReference>
<gene>
    <name evidence="11" type="ORF">PMEA_00008710</name>
</gene>
<dbReference type="InterPro" id="IPR048869">
    <property type="entry name" value="OCRL-1_2_ASH"/>
</dbReference>
<dbReference type="FunFam" id="3.60.10.10:FF:000004">
    <property type="entry name" value="Type II inositol 1,4,5-trisphosphate 5-phosphatase"/>
    <property type="match status" value="1"/>
</dbReference>
<dbReference type="Gene3D" id="2.60.40.10">
    <property type="entry name" value="Immunoglobulins"/>
    <property type="match status" value="1"/>
</dbReference>
<dbReference type="InterPro" id="IPR036691">
    <property type="entry name" value="Endo/exonu/phosph_ase_sf"/>
</dbReference>
<dbReference type="PANTHER" id="PTHR11200">
    <property type="entry name" value="INOSITOL 5-PHOSPHATASE"/>
    <property type="match status" value="1"/>
</dbReference>
<comment type="similarity">
    <text evidence="3">Belongs to the inositol 1,4,5-trisphosphate 5-phosphatase type II family.</text>
</comment>
<dbReference type="CDD" id="cd04380">
    <property type="entry name" value="RhoGAP_OCRL1"/>
    <property type="match status" value="1"/>
</dbReference>
<evidence type="ECO:0000256" key="9">
    <source>
        <dbReference type="ARBA" id="ARBA00023329"/>
    </source>
</evidence>
<dbReference type="InterPro" id="IPR008936">
    <property type="entry name" value="Rho_GTPase_activation_prot"/>
</dbReference>
<dbReference type="PROSITE" id="PS50238">
    <property type="entry name" value="RHOGAP"/>
    <property type="match status" value="1"/>
</dbReference>
<dbReference type="InterPro" id="IPR037793">
    <property type="entry name" value="OCRL1/INPP5B_INPP5c"/>
</dbReference>
<evidence type="ECO:0000256" key="3">
    <source>
        <dbReference type="ARBA" id="ARBA00005910"/>
    </source>
</evidence>
<keyword evidence="9" id="KW-0968">Cytoplasmic vesicle</keyword>
<evidence type="ECO:0000256" key="6">
    <source>
        <dbReference type="ARBA" id="ARBA00022801"/>
    </source>
</evidence>
<dbReference type="GO" id="GO:0052745">
    <property type="term" value="F:inositol phosphate phosphatase activity"/>
    <property type="evidence" value="ECO:0007669"/>
    <property type="project" value="InterPro"/>
</dbReference>
<name>A0AAU9WNV5_9CNID</name>
<evidence type="ECO:0000256" key="2">
    <source>
        <dbReference type="ARBA" id="ARBA00004580"/>
    </source>
</evidence>
<dbReference type="GO" id="GO:0031901">
    <property type="term" value="C:early endosome membrane"/>
    <property type="evidence" value="ECO:0007669"/>
    <property type="project" value="UniProtKB-SubCell"/>
</dbReference>
<dbReference type="SUPFAM" id="SSF48350">
    <property type="entry name" value="GTPase activation domain, GAP"/>
    <property type="match status" value="1"/>
</dbReference>
<dbReference type="SMART" id="SM00128">
    <property type="entry name" value="IPPc"/>
    <property type="match status" value="1"/>
</dbReference>
<reference evidence="11 12" key="1">
    <citation type="submission" date="2022-05" db="EMBL/GenBank/DDBJ databases">
        <authorList>
            <consortium name="Genoscope - CEA"/>
            <person name="William W."/>
        </authorList>
    </citation>
    <scope>NUCLEOTIDE SEQUENCE [LARGE SCALE GENOMIC DNA]</scope>
</reference>
<keyword evidence="8" id="KW-0472">Membrane</keyword>
<comment type="caution">
    <text evidence="11">The sequence shown here is derived from an EMBL/GenBank/DDBJ whole genome shotgun (WGS) entry which is preliminary data.</text>
</comment>